<dbReference type="EMBL" id="FNMZ01000006">
    <property type="protein sequence ID" value="SDX50729.1"/>
    <property type="molecule type" value="Genomic_DNA"/>
</dbReference>
<dbReference type="Proteomes" id="UP000199118">
    <property type="component" value="Unassembled WGS sequence"/>
</dbReference>
<organism evidence="4 5">
    <name type="scientific">Albimonas donghaensis</name>
    <dbReference type="NCBI Taxonomy" id="356660"/>
    <lineage>
        <taxon>Bacteria</taxon>
        <taxon>Pseudomonadati</taxon>
        <taxon>Pseudomonadota</taxon>
        <taxon>Alphaproteobacteria</taxon>
        <taxon>Rhodobacterales</taxon>
        <taxon>Paracoccaceae</taxon>
        <taxon>Albimonas</taxon>
    </lineage>
</organism>
<feature type="region of interest" description="Disordered" evidence="3">
    <location>
        <begin position="220"/>
        <end position="252"/>
    </location>
</feature>
<dbReference type="SUPFAM" id="SSF51120">
    <property type="entry name" value="beta-Roll"/>
    <property type="match status" value="1"/>
</dbReference>
<proteinExistence type="predicted"/>
<evidence type="ECO:0000256" key="3">
    <source>
        <dbReference type="SAM" id="MobiDB-lite"/>
    </source>
</evidence>
<gene>
    <name evidence="4" type="ORF">SAMN05444336_10618</name>
</gene>
<feature type="compositionally biased region" description="Gly residues" evidence="3">
    <location>
        <begin position="223"/>
        <end position="252"/>
    </location>
</feature>
<dbReference type="Gene3D" id="2.150.10.10">
    <property type="entry name" value="Serralysin-like metalloprotease, C-terminal"/>
    <property type="match status" value="2"/>
</dbReference>
<dbReference type="InterPro" id="IPR050557">
    <property type="entry name" value="RTX_toxin/Mannuronan_C5-epim"/>
</dbReference>
<dbReference type="InterPro" id="IPR011049">
    <property type="entry name" value="Serralysin-like_metalloprot_C"/>
</dbReference>
<accession>A0A1H3CB24</accession>
<evidence type="ECO:0000256" key="1">
    <source>
        <dbReference type="ARBA" id="ARBA00004613"/>
    </source>
</evidence>
<dbReference type="RefSeq" id="WP_092683444.1">
    <property type="nucleotide sequence ID" value="NZ_FNMZ01000006.1"/>
</dbReference>
<evidence type="ECO:0000256" key="2">
    <source>
        <dbReference type="ARBA" id="ARBA00022525"/>
    </source>
</evidence>
<keyword evidence="2" id="KW-0964">Secreted</keyword>
<dbReference type="PRINTS" id="PR00313">
    <property type="entry name" value="CABNDNGRPT"/>
</dbReference>
<dbReference type="OrthoDB" id="7877430at2"/>
<dbReference type="PANTHER" id="PTHR38340">
    <property type="entry name" value="S-LAYER PROTEIN"/>
    <property type="match status" value="1"/>
</dbReference>
<evidence type="ECO:0000313" key="4">
    <source>
        <dbReference type="EMBL" id="SDX50729.1"/>
    </source>
</evidence>
<dbReference type="STRING" id="356660.SAMN05444336_10618"/>
<sequence length="455" mass="47661">MAAGLQQHPLHTMLDEGEYYATVIRVQRAGYNLDTYGAVAGADSAGYLIQYENAPDVTTTVYEGDHLSAWIAIYNENSGEIRGFGLGDDEAGHLRISGFDSDDVERGVRAAYNFWTDVENVGGVWTAEFADNFRNNGASRQGIRIETGAESRYTNDHGFIHGNGSTVETVQTISIDGLLENPWYDWSTGEDGDLLSGLTFGLDLTYVDYADALLVDDADEGADGGGDGDGGLGEGETSGGSDDGTSGGGGGDAAAVEFHYGARGADRIAGDAGNDWIWGYGGRDVLKGFGGDDELRGGAGRDTLIGGGGDDLIAGDGGKDTLKGGRGNDVLEGGRGDDKLVGGGGDDLLYGAGRRDTLIGGRGDDLLDPGAGRDVLKGGAGADWFWFFNDYGRNTIKDWEDGVDLIQITSYNASGLEDLEIRDVRAGAAIRWEGTTVILAGRSAAEIGADDFDFG</sequence>
<dbReference type="GO" id="GO:0005509">
    <property type="term" value="F:calcium ion binding"/>
    <property type="evidence" value="ECO:0007669"/>
    <property type="project" value="InterPro"/>
</dbReference>
<evidence type="ECO:0000313" key="5">
    <source>
        <dbReference type="Proteomes" id="UP000199118"/>
    </source>
</evidence>
<dbReference type="PANTHER" id="PTHR38340:SF1">
    <property type="entry name" value="S-LAYER PROTEIN"/>
    <property type="match status" value="1"/>
</dbReference>
<reference evidence="4 5" key="1">
    <citation type="submission" date="2016-10" db="EMBL/GenBank/DDBJ databases">
        <authorList>
            <person name="de Groot N.N."/>
        </authorList>
    </citation>
    <scope>NUCLEOTIDE SEQUENCE [LARGE SCALE GENOMIC DNA]</scope>
    <source>
        <strain evidence="4 5">DSM 17890</strain>
    </source>
</reference>
<comment type="subcellular location">
    <subcellularLocation>
        <location evidence="1">Secreted</location>
    </subcellularLocation>
</comment>
<name>A0A1H3CB24_9RHOB</name>
<dbReference type="GO" id="GO:0005576">
    <property type="term" value="C:extracellular region"/>
    <property type="evidence" value="ECO:0007669"/>
    <property type="project" value="UniProtKB-SubCell"/>
</dbReference>
<dbReference type="AlphaFoldDB" id="A0A1H3CB24"/>
<dbReference type="PROSITE" id="PS00330">
    <property type="entry name" value="HEMOLYSIN_CALCIUM"/>
    <property type="match status" value="4"/>
</dbReference>
<keyword evidence="5" id="KW-1185">Reference proteome</keyword>
<protein>
    <submittedName>
        <fullName evidence="4">Hemolysin-type calcium-binding repeat-containing protein</fullName>
    </submittedName>
</protein>
<dbReference type="InterPro" id="IPR001343">
    <property type="entry name" value="Hemolysn_Ca-bd"/>
</dbReference>
<dbReference type="Pfam" id="PF00353">
    <property type="entry name" value="HemolysinCabind"/>
    <property type="match status" value="3"/>
</dbReference>
<dbReference type="InterPro" id="IPR018511">
    <property type="entry name" value="Hemolysin-typ_Ca-bd_CS"/>
</dbReference>